<dbReference type="AlphaFoldDB" id="B8I460"/>
<reference evidence="1 2" key="1">
    <citation type="submission" date="2009-01" db="EMBL/GenBank/DDBJ databases">
        <title>Complete sequence of Clostridium cellulolyticum H10.</title>
        <authorList>
            <consortium name="US DOE Joint Genome Institute"/>
            <person name="Lucas S."/>
            <person name="Copeland A."/>
            <person name="Lapidus A."/>
            <person name="Glavina del Rio T."/>
            <person name="Dalin E."/>
            <person name="Tice H."/>
            <person name="Bruce D."/>
            <person name="Goodwin L."/>
            <person name="Pitluck S."/>
            <person name="Chertkov O."/>
            <person name="Saunders E."/>
            <person name="Brettin T."/>
            <person name="Detter J.C."/>
            <person name="Han C."/>
            <person name="Larimer F."/>
            <person name="Land M."/>
            <person name="Hauser L."/>
            <person name="Kyrpides N."/>
            <person name="Ivanova N."/>
            <person name="Zhou J."/>
            <person name="Richardson P."/>
        </authorList>
    </citation>
    <scope>NUCLEOTIDE SEQUENCE [LARGE SCALE GENOMIC DNA]</scope>
    <source>
        <strain evidence="2">ATCC 35319 / DSM 5812 / JCM 6584 / H10</strain>
    </source>
</reference>
<dbReference type="Proteomes" id="UP000001349">
    <property type="component" value="Chromosome"/>
</dbReference>
<evidence type="ECO:0000313" key="1">
    <source>
        <dbReference type="EMBL" id="ACL76493.1"/>
    </source>
</evidence>
<dbReference type="EMBL" id="CP001348">
    <property type="protein sequence ID" value="ACL76493.1"/>
    <property type="molecule type" value="Genomic_DNA"/>
</dbReference>
<accession>B8I460</accession>
<dbReference type="eggNOG" id="ENOG5033D2T">
    <property type="taxonomic scope" value="Bacteria"/>
</dbReference>
<keyword evidence="2" id="KW-1185">Reference proteome</keyword>
<organism evidence="1 2">
    <name type="scientific">Ruminiclostridium cellulolyticum (strain ATCC 35319 / DSM 5812 / JCM 6584 / H10)</name>
    <name type="common">Clostridium cellulolyticum</name>
    <dbReference type="NCBI Taxonomy" id="394503"/>
    <lineage>
        <taxon>Bacteria</taxon>
        <taxon>Bacillati</taxon>
        <taxon>Bacillota</taxon>
        <taxon>Clostridia</taxon>
        <taxon>Eubacteriales</taxon>
        <taxon>Oscillospiraceae</taxon>
        <taxon>Ruminiclostridium</taxon>
    </lineage>
</organism>
<dbReference type="OrthoDB" id="2087715at2"/>
<evidence type="ECO:0000313" key="2">
    <source>
        <dbReference type="Proteomes" id="UP000001349"/>
    </source>
</evidence>
<dbReference type="HOGENOM" id="CLU_2367970_0_0_9"/>
<sequence>MTKQEISQILEGLVNDFIDEKIGKGEVVDKLITSINPLEIYNLENELLITDCYFAIKHLGEDGYETTIKELVYFRECFMGIKKYDTEQKNQFILGQI</sequence>
<name>B8I460_RUMCH</name>
<gene>
    <name evidence="1" type="ordered locus">Ccel_2150</name>
</gene>
<dbReference type="RefSeq" id="WP_015925591.1">
    <property type="nucleotide sequence ID" value="NC_011898.1"/>
</dbReference>
<dbReference type="KEGG" id="cce:Ccel_2150"/>
<proteinExistence type="predicted"/>
<protein>
    <submittedName>
        <fullName evidence="1">Uncharacterized protein</fullName>
    </submittedName>
</protein>